<feature type="non-terminal residue" evidence="2">
    <location>
        <position position="68"/>
    </location>
</feature>
<reference evidence="2 3" key="1">
    <citation type="submission" date="2024-05" db="EMBL/GenBank/DDBJ databases">
        <title>Genome sequencing and assembly of Indian major carp, Cirrhinus mrigala (Hamilton, 1822).</title>
        <authorList>
            <person name="Mohindra V."/>
            <person name="Chowdhury L.M."/>
            <person name="Lal K."/>
            <person name="Jena J.K."/>
        </authorList>
    </citation>
    <scope>NUCLEOTIDE SEQUENCE [LARGE SCALE GENOMIC DNA]</scope>
    <source>
        <strain evidence="2">CM1030</strain>
        <tissue evidence="2">Blood</tissue>
    </source>
</reference>
<evidence type="ECO:0000313" key="2">
    <source>
        <dbReference type="EMBL" id="KAL0203465.1"/>
    </source>
</evidence>
<organism evidence="2 3">
    <name type="scientific">Cirrhinus mrigala</name>
    <name type="common">Mrigala</name>
    <dbReference type="NCBI Taxonomy" id="683832"/>
    <lineage>
        <taxon>Eukaryota</taxon>
        <taxon>Metazoa</taxon>
        <taxon>Chordata</taxon>
        <taxon>Craniata</taxon>
        <taxon>Vertebrata</taxon>
        <taxon>Euteleostomi</taxon>
        <taxon>Actinopterygii</taxon>
        <taxon>Neopterygii</taxon>
        <taxon>Teleostei</taxon>
        <taxon>Ostariophysi</taxon>
        <taxon>Cypriniformes</taxon>
        <taxon>Cyprinidae</taxon>
        <taxon>Labeoninae</taxon>
        <taxon>Labeonini</taxon>
        <taxon>Cirrhinus</taxon>
    </lineage>
</organism>
<dbReference type="AlphaFoldDB" id="A0ABD0S1U9"/>
<name>A0ABD0S1U9_CIRMR</name>
<keyword evidence="3" id="KW-1185">Reference proteome</keyword>
<evidence type="ECO:0000313" key="3">
    <source>
        <dbReference type="Proteomes" id="UP001529510"/>
    </source>
</evidence>
<evidence type="ECO:0000256" key="1">
    <source>
        <dbReference type="SAM" id="MobiDB-lite"/>
    </source>
</evidence>
<gene>
    <name evidence="2" type="ORF">M9458_001483</name>
</gene>
<protein>
    <submittedName>
        <fullName evidence="2">Uncharacterized protein</fullName>
    </submittedName>
</protein>
<dbReference type="EMBL" id="JAMKFB020000001">
    <property type="protein sequence ID" value="KAL0203465.1"/>
    <property type="molecule type" value="Genomic_DNA"/>
</dbReference>
<feature type="region of interest" description="Disordered" evidence="1">
    <location>
        <begin position="1"/>
        <end position="24"/>
    </location>
</feature>
<proteinExistence type="predicted"/>
<accession>A0ABD0S1U9</accession>
<comment type="caution">
    <text evidence="2">The sequence shown here is derived from an EMBL/GenBank/DDBJ whole genome shotgun (WGS) entry which is preliminary data.</text>
</comment>
<dbReference type="Proteomes" id="UP001529510">
    <property type="component" value="Unassembled WGS sequence"/>
</dbReference>
<sequence length="68" mass="7542">MTGNEEGEREGGRIGKGPQARTQTWDARSTMALHVGALPTRLSLPTRIYVFGGKHFRNYLHIVDFNGA</sequence>